<dbReference type="AlphaFoldDB" id="A0AAW2JW94"/>
<organism evidence="1">
    <name type="scientific">Sesamum angustifolium</name>
    <dbReference type="NCBI Taxonomy" id="2727405"/>
    <lineage>
        <taxon>Eukaryota</taxon>
        <taxon>Viridiplantae</taxon>
        <taxon>Streptophyta</taxon>
        <taxon>Embryophyta</taxon>
        <taxon>Tracheophyta</taxon>
        <taxon>Spermatophyta</taxon>
        <taxon>Magnoliopsida</taxon>
        <taxon>eudicotyledons</taxon>
        <taxon>Gunneridae</taxon>
        <taxon>Pentapetalae</taxon>
        <taxon>asterids</taxon>
        <taxon>lamiids</taxon>
        <taxon>Lamiales</taxon>
        <taxon>Pedaliaceae</taxon>
        <taxon>Sesamum</taxon>
    </lineage>
</organism>
<evidence type="ECO:0000313" key="1">
    <source>
        <dbReference type="EMBL" id="KAL0297970.1"/>
    </source>
</evidence>
<reference evidence="1" key="1">
    <citation type="submission" date="2020-06" db="EMBL/GenBank/DDBJ databases">
        <authorList>
            <person name="Li T."/>
            <person name="Hu X."/>
            <person name="Zhang T."/>
            <person name="Song X."/>
            <person name="Zhang H."/>
            <person name="Dai N."/>
            <person name="Sheng W."/>
            <person name="Hou X."/>
            <person name="Wei L."/>
        </authorList>
    </citation>
    <scope>NUCLEOTIDE SEQUENCE</scope>
    <source>
        <strain evidence="1">G01</strain>
        <tissue evidence="1">Leaf</tissue>
    </source>
</reference>
<comment type="caution">
    <text evidence="1">The sequence shown here is derived from an EMBL/GenBank/DDBJ whole genome shotgun (WGS) entry which is preliminary data.</text>
</comment>
<dbReference type="Pfam" id="PF02992">
    <property type="entry name" value="Transposase_21"/>
    <property type="match status" value="1"/>
</dbReference>
<name>A0AAW2JW94_9LAMI</name>
<reference evidence="1" key="2">
    <citation type="journal article" date="2024" name="Plant">
        <title>Genomic evolution and insights into agronomic trait innovations of Sesamum species.</title>
        <authorList>
            <person name="Miao H."/>
            <person name="Wang L."/>
            <person name="Qu L."/>
            <person name="Liu H."/>
            <person name="Sun Y."/>
            <person name="Le M."/>
            <person name="Wang Q."/>
            <person name="Wei S."/>
            <person name="Zheng Y."/>
            <person name="Lin W."/>
            <person name="Duan Y."/>
            <person name="Cao H."/>
            <person name="Xiong S."/>
            <person name="Wang X."/>
            <person name="Wei L."/>
            <person name="Li C."/>
            <person name="Ma Q."/>
            <person name="Ju M."/>
            <person name="Zhao R."/>
            <person name="Li G."/>
            <person name="Mu C."/>
            <person name="Tian Q."/>
            <person name="Mei H."/>
            <person name="Zhang T."/>
            <person name="Gao T."/>
            <person name="Zhang H."/>
        </authorList>
    </citation>
    <scope>NUCLEOTIDE SEQUENCE</scope>
    <source>
        <strain evidence="1">G01</strain>
    </source>
</reference>
<gene>
    <name evidence="1" type="ORF">Sangu_3168700</name>
</gene>
<dbReference type="PANTHER" id="PTHR10775:SF188">
    <property type="entry name" value="TRANSPOSASE-ASSOCIATED DOMAIN-CONTAINING PROTEIN"/>
    <property type="match status" value="1"/>
</dbReference>
<dbReference type="InterPro" id="IPR004242">
    <property type="entry name" value="Transposase_21"/>
</dbReference>
<proteinExistence type="predicted"/>
<dbReference type="PANTHER" id="PTHR10775">
    <property type="entry name" value="OS08G0208400 PROTEIN"/>
    <property type="match status" value="1"/>
</dbReference>
<protein>
    <submittedName>
        <fullName evidence="1">Uncharacterized protein</fullName>
    </submittedName>
</protein>
<sequence length="221" mass="25130">MSTHWDDAVQMDWAQMMIFYAVGLGLWSNYNENGASNDGMRSCPTDAEPSSYYGGGPYDYVSGLADRFHDVVHASKQPLWNGCTQSQLTTVAELILPHGHTLPLDYYNTKKLIRDLSLPVEKIDACKNGCMLYWNDNIDLVPVAYPSPGEVYALEATAEQMTWHANHQTEEGSMHHQSDVEAWRYFDRAYPNFAAEPRNVRLDLCTNGFVPQGQYWHMYSC</sequence>
<accession>A0AAW2JW94</accession>
<dbReference type="EMBL" id="JACGWK010000524">
    <property type="protein sequence ID" value="KAL0297970.1"/>
    <property type="molecule type" value="Genomic_DNA"/>
</dbReference>